<keyword evidence="6 9" id="KW-0500">Molybdenum</keyword>
<accession>A0ABW5R3K6</accession>
<keyword evidence="12" id="KW-1185">Reference proteome</keyword>
<dbReference type="Gene3D" id="3.40.980.10">
    <property type="entry name" value="MoaB/Mog-like domain"/>
    <property type="match status" value="1"/>
</dbReference>
<evidence type="ECO:0000256" key="2">
    <source>
        <dbReference type="ARBA" id="ARBA00005046"/>
    </source>
</evidence>
<comment type="cofactor">
    <cofactor evidence="9">
        <name>Mg(2+)</name>
        <dbReference type="ChEBI" id="CHEBI:18420"/>
    </cofactor>
</comment>
<gene>
    <name evidence="11" type="primary">glp</name>
    <name evidence="11" type="ORF">ACFSW5_19155</name>
</gene>
<evidence type="ECO:0000256" key="8">
    <source>
        <dbReference type="ARBA" id="ARBA00047317"/>
    </source>
</evidence>
<organism evidence="11 12">
    <name type="scientific">Paenibacillus thailandensis</name>
    <dbReference type="NCBI Taxonomy" id="393250"/>
    <lineage>
        <taxon>Bacteria</taxon>
        <taxon>Bacillati</taxon>
        <taxon>Bacillota</taxon>
        <taxon>Bacilli</taxon>
        <taxon>Bacillales</taxon>
        <taxon>Paenibacillaceae</taxon>
        <taxon>Paenibacillus</taxon>
    </lineage>
</organism>
<dbReference type="SMART" id="SM00852">
    <property type="entry name" value="MoCF_biosynth"/>
    <property type="match status" value="1"/>
</dbReference>
<comment type="caution">
    <text evidence="11">The sequence shown here is derived from an EMBL/GenBank/DDBJ whole genome shotgun (WGS) entry which is preliminary data.</text>
</comment>
<protein>
    <recommendedName>
        <fullName evidence="5 9">Molybdopterin molybdenumtransferase</fullName>
        <ecNumber evidence="4 9">2.10.1.1</ecNumber>
    </recommendedName>
</protein>
<evidence type="ECO:0000256" key="3">
    <source>
        <dbReference type="ARBA" id="ARBA00010763"/>
    </source>
</evidence>
<name>A0ABW5R3K6_9BACL</name>
<dbReference type="EC" id="2.10.1.1" evidence="4 9"/>
<dbReference type="Pfam" id="PF03454">
    <property type="entry name" value="MoeA_C"/>
    <property type="match status" value="1"/>
</dbReference>
<evidence type="ECO:0000256" key="9">
    <source>
        <dbReference type="RuleBase" id="RU365090"/>
    </source>
</evidence>
<dbReference type="InterPro" id="IPR036425">
    <property type="entry name" value="MoaB/Mog-like_dom_sf"/>
</dbReference>
<dbReference type="SUPFAM" id="SSF53218">
    <property type="entry name" value="Molybdenum cofactor biosynthesis proteins"/>
    <property type="match status" value="1"/>
</dbReference>
<proteinExistence type="inferred from homology"/>
<dbReference type="EMBL" id="JBHUMY010000027">
    <property type="protein sequence ID" value="MFD2662378.1"/>
    <property type="molecule type" value="Genomic_DNA"/>
</dbReference>
<dbReference type="PANTHER" id="PTHR10192">
    <property type="entry name" value="MOLYBDOPTERIN BIOSYNTHESIS PROTEIN"/>
    <property type="match status" value="1"/>
</dbReference>
<reference evidence="12" key="1">
    <citation type="journal article" date="2019" name="Int. J. Syst. Evol. Microbiol.">
        <title>The Global Catalogue of Microorganisms (GCM) 10K type strain sequencing project: providing services to taxonomists for standard genome sequencing and annotation.</title>
        <authorList>
            <consortium name="The Broad Institute Genomics Platform"/>
            <consortium name="The Broad Institute Genome Sequencing Center for Infectious Disease"/>
            <person name="Wu L."/>
            <person name="Ma J."/>
        </authorList>
    </citation>
    <scope>NUCLEOTIDE SEQUENCE [LARGE SCALE GENOMIC DNA]</scope>
    <source>
        <strain evidence="12">TISTR 1827</strain>
    </source>
</reference>
<dbReference type="Proteomes" id="UP001597493">
    <property type="component" value="Unassembled WGS sequence"/>
</dbReference>
<dbReference type="Gene3D" id="2.40.340.10">
    <property type="entry name" value="MoeA, C-terminal, domain IV"/>
    <property type="match status" value="1"/>
</dbReference>
<dbReference type="InterPro" id="IPR001453">
    <property type="entry name" value="MoaB/Mog_dom"/>
</dbReference>
<evidence type="ECO:0000256" key="1">
    <source>
        <dbReference type="ARBA" id="ARBA00002901"/>
    </source>
</evidence>
<dbReference type="Pfam" id="PF00994">
    <property type="entry name" value="MoCF_biosynth"/>
    <property type="match status" value="1"/>
</dbReference>
<dbReference type="Pfam" id="PF03453">
    <property type="entry name" value="MoeA_N"/>
    <property type="match status" value="1"/>
</dbReference>
<dbReference type="InterPro" id="IPR005111">
    <property type="entry name" value="MoeA_C_domain_IV"/>
</dbReference>
<dbReference type="Gene3D" id="2.170.190.11">
    <property type="entry name" value="Molybdopterin biosynthesis moea protein, domain 3"/>
    <property type="match status" value="1"/>
</dbReference>
<dbReference type="InterPro" id="IPR036688">
    <property type="entry name" value="MoeA_C_domain_IV_sf"/>
</dbReference>
<evidence type="ECO:0000259" key="10">
    <source>
        <dbReference type="SMART" id="SM00852"/>
    </source>
</evidence>
<evidence type="ECO:0000313" key="11">
    <source>
        <dbReference type="EMBL" id="MFD2662378.1"/>
    </source>
</evidence>
<dbReference type="NCBIfam" id="TIGR00177">
    <property type="entry name" value="molyb_syn"/>
    <property type="match status" value="1"/>
</dbReference>
<evidence type="ECO:0000256" key="7">
    <source>
        <dbReference type="ARBA" id="ARBA00023150"/>
    </source>
</evidence>
<evidence type="ECO:0000256" key="4">
    <source>
        <dbReference type="ARBA" id="ARBA00013269"/>
    </source>
</evidence>
<evidence type="ECO:0000256" key="6">
    <source>
        <dbReference type="ARBA" id="ARBA00022505"/>
    </source>
</evidence>
<dbReference type="CDD" id="cd00887">
    <property type="entry name" value="MoeA"/>
    <property type="match status" value="1"/>
</dbReference>
<evidence type="ECO:0000256" key="5">
    <source>
        <dbReference type="ARBA" id="ARBA00021108"/>
    </source>
</evidence>
<dbReference type="RefSeq" id="WP_379276575.1">
    <property type="nucleotide sequence ID" value="NZ_JBHUGT010000021.1"/>
</dbReference>
<dbReference type="SUPFAM" id="SSF63882">
    <property type="entry name" value="MoeA N-terminal region -like"/>
    <property type="match status" value="1"/>
</dbReference>
<dbReference type="NCBIfam" id="NF045515">
    <property type="entry name" value="Glp_gephyrin"/>
    <property type="match status" value="1"/>
</dbReference>
<sequence>MSLDQLTLLRGARVEEAVHALCGHVHAGRTETVSLTEAIGRTLAYPFYTPFPMPPFCRAAMDGYAVRADETLSASEASPAVLNVCGRRLPGTGDPLPGAEKPMQAVRIFTGAVMPEGYDTVLMQEAVPNGPSDGTEPEFIKLVRPCRRGEHVALAGEDMEARTLALDEGVVIGAKEVAILASYGSNRIAVRVKPRMAVLPVGDELAVPGLARGNEQIYDANGFMAEARLMELGAEVVRFRPIPDRPQAIEEAIRSAMELADIVITTGGVSVGAHDYAAEAAVRAGGVPLFRKVLMRPGKPTSAFTSRNGLIVCLSGNPSACYAGLELLVAPIVRKASGRLQYDNRIVTGILTEEVAKPCPLTRYVRSSLSFSDGLVKITPLGRDKAGNIAAFAHTDAFAVIPAGSRGASAGSAIQAVLLNRGG</sequence>
<dbReference type="SUPFAM" id="SSF63867">
    <property type="entry name" value="MoeA C-terminal domain-like"/>
    <property type="match status" value="1"/>
</dbReference>
<dbReference type="InterPro" id="IPR038987">
    <property type="entry name" value="MoeA-like"/>
</dbReference>
<dbReference type="InterPro" id="IPR005110">
    <property type="entry name" value="MoeA_linker/N"/>
</dbReference>
<keyword evidence="9" id="KW-0460">Magnesium</keyword>
<keyword evidence="7 9" id="KW-0501">Molybdenum cofactor biosynthesis</keyword>
<evidence type="ECO:0000313" key="12">
    <source>
        <dbReference type="Proteomes" id="UP001597493"/>
    </source>
</evidence>
<keyword evidence="9" id="KW-0808">Transferase</keyword>
<comment type="catalytic activity">
    <reaction evidence="8">
        <text>adenylyl-molybdopterin + molybdate = Mo-molybdopterin + AMP + H(+)</text>
        <dbReference type="Rhea" id="RHEA:35047"/>
        <dbReference type="ChEBI" id="CHEBI:15378"/>
        <dbReference type="ChEBI" id="CHEBI:36264"/>
        <dbReference type="ChEBI" id="CHEBI:62727"/>
        <dbReference type="ChEBI" id="CHEBI:71302"/>
        <dbReference type="ChEBI" id="CHEBI:456215"/>
        <dbReference type="EC" id="2.10.1.1"/>
    </reaction>
</comment>
<comment type="function">
    <text evidence="1 9">Catalyzes the insertion of molybdate into adenylated molybdopterin with the concomitant release of AMP.</text>
</comment>
<dbReference type="Gene3D" id="3.90.105.10">
    <property type="entry name" value="Molybdopterin biosynthesis moea protein, domain 2"/>
    <property type="match status" value="1"/>
</dbReference>
<keyword evidence="9" id="KW-0479">Metal-binding</keyword>
<comment type="pathway">
    <text evidence="2 9">Cofactor biosynthesis; molybdopterin biosynthesis.</text>
</comment>
<dbReference type="InterPro" id="IPR036135">
    <property type="entry name" value="MoeA_linker/N_sf"/>
</dbReference>
<comment type="similarity">
    <text evidence="3 9">Belongs to the MoeA family.</text>
</comment>
<dbReference type="PANTHER" id="PTHR10192:SF5">
    <property type="entry name" value="GEPHYRIN"/>
    <property type="match status" value="1"/>
</dbReference>
<feature type="domain" description="MoaB/Mog" evidence="10">
    <location>
        <begin position="197"/>
        <end position="335"/>
    </location>
</feature>